<gene>
    <name evidence="1" type="ordered locus">DET0592</name>
</gene>
<dbReference type="AlphaFoldDB" id="Q3Z8W5"/>
<evidence type="ECO:0000313" key="2">
    <source>
        <dbReference type="Proteomes" id="UP000008289"/>
    </source>
</evidence>
<dbReference type="KEGG" id="det:DET0592"/>
<organism evidence="1 2">
    <name type="scientific">Dehalococcoides mccartyi (strain ATCC BAA-2266 / KCTC 15142 / 195)</name>
    <name type="common">Dehalococcoides ethenogenes (strain 195)</name>
    <dbReference type="NCBI Taxonomy" id="243164"/>
    <lineage>
        <taxon>Bacteria</taxon>
        <taxon>Bacillati</taxon>
        <taxon>Chloroflexota</taxon>
        <taxon>Dehalococcoidia</taxon>
        <taxon>Dehalococcoidales</taxon>
        <taxon>Dehalococcoidaceae</taxon>
        <taxon>Dehalococcoides</taxon>
    </lineage>
</organism>
<dbReference type="Proteomes" id="UP000008289">
    <property type="component" value="Chromosome"/>
</dbReference>
<name>Q3Z8W5_DEHM1</name>
<protein>
    <submittedName>
        <fullName evidence="1">Uncharacterized protein</fullName>
    </submittedName>
</protein>
<keyword evidence="2" id="KW-1185">Reference proteome</keyword>
<dbReference type="HOGENOM" id="CLU_3389052_0_0_0"/>
<evidence type="ECO:0000313" key="1">
    <source>
        <dbReference type="EMBL" id="AAW40115.1"/>
    </source>
</evidence>
<dbReference type="EMBL" id="CP000027">
    <property type="protein sequence ID" value="AAW40115.1"/>
    <property type="molecule type" value="Genomic_DNA"/>
</dbReference>
<reference evidence="1 2" key="1">
    <citation type="journal article" date="2005" name="Science">
        <title>Genome sequence of the PCE-dechlorinating bacterium Dehalococcoides ethenogenes.</title>
        <authorList>
            <person name="Seshadri R."/>
            <person name="Adrian L."/>
            <person name="Fouts D.E."/>
            <person name="Eisen J.A."/>
            <person name="Phillippy A.M."/>
            <person name="Methe B.A."/>
            <person name="Ward N.L."/>
            <person name="Nelson W.C."/>
            <person name="Deboy R.T."/>
            <person name="Khouri H.M."/>
            <person name="Kolonay J.F."/>
            <person name="Dodson R.J."/>
            <person name="Daugherty S.C."/>
            <person name="Brinkac L.M."/>
            <person name="Sullivan S.A."/>
            <person name="Madupu R."/>
            <person name="Nelson K.E."/>
            <person name="Kang K.H."/>
            <person name="Impraim M."/>
            <person name="Tran K."/>
            <person name="Robinson J.M."/>
            <person name="Forberger H.A."/>
            <person name="Fraser C.M."/>
            <person name="Zinder S.H."/>
            <person name="Heidelberg J.F."/>
        </authorList>
    </citation>
    <scope>NUCLEOTIDE SEQUENCE [LARGE SCALE GENOMIC DNA]</scope>
    <source>
        <strain evidence="2">ATCC BAA-2266 / KCTC 15142 / 195</strain>
    </source>
</reference>
<dbReference type="InParanoid" id="Q3Z8W5"/>
<sequence>MQPAAGENPPELHPQGKALKICQMPYGIKNFS</sequence>
<proteinExistence type="predicted"/>
<accession>Q3Z8W5</accession>